<keyword evidence="2" id="KW-1185">Reference proteome</keyword>
<dbReference type="AlphaFoldDB" id="A0AAV0XET3"/>
<reference evidence="1 2" key="1">
    <citation type="submission" date="2023-01" db="EMBL/GenBank/DDBJ databases">
        <authorList>
            <person name="Whitehead M."/>
        </authorList>
    </citation>
    <scope>NUCLEOTIDE SEQUENCE [LARGE SCALE GENOMIC DNA]</scope>
</reference>
<proteinExistence type="predicted"/>
<gene>
    <name evidence="1" type="ORF">MEUPH1_LOCUS21403</name>
</gene>
<organism evidence="1 2">
    <name type="scientific">Macrosiphum euphorbiae</name>
    <name type="common">potato aphid</name>
    <dbReference type="NCBI Taxonomy" id="13131"/>
    <lineage>
        <taxon>Eukaryota</taxon>
        <taxon>Metazoa</taxon>
        <taxon>Ecdysozoa</taxon>
        <taxon>Arthropoda</taxon>
        <taxon>Hexapoda</taxon>
        <taxon>Insecta</taxon>
        <taxon>Pterygota</taxon>
        <taxon>Neoptera</taxon>
        <taxon>Paraneoptera</taxon>
        <taxon>Hemiptera</taxon>
        <taxon>Sternorrhyncha</taxon>
        <taxon>Aphidomorpha</taxon>
        <taxon>Aphidoidea</taxon>
        <taxon>Aphididae</taxon>
        <taxon>Macrosiphini</taxon>
        <taxon>Macrosiphum</taxon>
    </lineage>
</organism>
<dbReference type="Proteomes" id="UP001160148">
    <property type="component" value="Unassembled WGS sequence"/>
</dbReference>
<protein>
    <submittedName>
        <fullName evidence="1">Uncharacterized protein</fullName>
    </submittedName>
</protein>
<dbReference type="EMBL" id="CARXXK010000004">
    <property type="protein sequence ID" value="CAI6366865.1"/>
    <property type="molecule type" value="Genomic_DNA"/>
</dbReference>
<accession>A0AAV0XET3</accession>
<comment type="caution">
    <text evidence="1">The sequence shown here is derived from an EMBL/GenBank/DDBJ whole genome shotgun (WGS) entry which is preliminary data.</text>
</comment>
<sequence length="107" mass="12162">MWKFLFMERVSHGVQRTSAVQNTAEYQNSINTTTAPSPLPHYNDVFARVEFTNTIIVKVPTVYGSEYGVVIQKVDSPTYCLASCLSQLHLTAKCYNSEHMHFQQSNN</sequence>
<name>A0AAV0XET3_9HEMI</name>
<evidence type="ECO:0000313" key="2">
    <source>
        <dbReference type="Proteomes" id="UP001160148"/>
    </source>
</evidence>
<evidence type="ECO:0000313" key="1">
    <source>
        <dbReference type="EMBL" id="CAI6366865.1"/>
    </source>
</evidence>